<accession>A0ABS2AV47</accession>
<evidence type="ECO:0000256" key="6">
    <source>
        <dbReference type="RuleBase" id="RU004466"/>
    </source>
</evidence>
<dbReference type="RefSeq" id="WP_203384097.1">
    <property type="nucleotide sequence ID" value="NZ_JAENHP010000042.1"/>
</dbReference>
<dbReference type="InterPro" id="IPR033749">
    <property type="entry name" value="Polyprenyl_synt_CS"/>
</dbReference>
<evidence type="ECO:0000256" key="3">
    <source>
        <dbReference type="ARBA" id="ARBA00022679"/>
    </source>
</evidence>
<dbReference type="SUPFAM" id="SSF48576">
    <property type="entry name" value="Terpenoid synthases"/>
    <property type="match status" value="1"/>
</dbReference>
<evidence type="ECO:0000313" key="8">
    <source>
        <dbReference type="Proteomes" id="UP000632138"/>
    </source>
</evidence>
<keyword evidence="3 6" id="KW-0808">Transferase</keyword>
<dbReference type="PROSITE" id="PS00723">
    <property type="entry name" value="POLYPRENYL_SYNTHASE_1"/>
    <property type="match status" value="1"/>
</dbReference>
<dbReference type="PANTHER" id="PTHR12001">
    <property type="entry name" value="GERANYLGERANYL PYROPHOSPHATE SYNTHASE"/>
    <property type="match status" value="1"/>
</dbReference>
<proteinExistence type="inferred from homology"/>
<dbReference type="CDD" id="cd00685">
    <property type="entry name" value="Trans_IPPS_HT"/>
    <property type="match status" value="1"/>
</dbReference>
<dbReference type="PROSITE" id="PS00444">
    <property type="entry name" value="POLYPRENYL_SYNTHASE_2"/>
    <property type="match status" value="1"/>
</dbReference>
<comment type="cofactor">
    <cofactor evidence="1">
        <name>Mg(2+)</name>
        <dbReference type="ChEBI" id="CHEBI:18420"/>
    </cofactor>
</comment>
<dbReference type="PANTHER" id="PTHR12001:SF85">
    <property type="entry name" value="SHORT CHAIN ISOPRENYL DIPHOSPHATE SYNTHASE"/>
    <property type="match status" value="1"/>
</dbReference>
<evidence type="ECO:0000256" key="4">
    <source>
        <dbReference type="ARBA" id="ARBA00022723"/>
    </source>
</evidence>
<protein>
    <submittedName>
        <fullName evidence="7">Polyprenyl synthetase family protein</fullName>
    </submittedName>
</protein>
<keyword evidence="4" id="KW-0479">Metal-binding</keyword>
<evidence type="ECO:0000256" key="1">
    <source>
        <dbReference type="ARBA" id="ARBA00001946"/>
    </source>
</evidence>
<dbReference type="Pfam" id="PF00348">
    <property type="entry name" value="polyprenyl_synt"/>
    <property type="match status" value="1"/>
</dbReference>
<name>A0ABS2AV47_9ACTN</name>
<dbReference type="EMBL" id="JAENHP010000042">
    <property type="protein sequence ID" value="MBM2623747.1"/>
    <property type="molecule type" value="Genomic_DNA"/>
</dbReference>
<dbReference type="SFLD" id="SFLDS00005">
    <property type="entry name" value="Isoprenoid_Synthase_Type_I"/>
    <property type="match status" value="1"/>
</dbReference>
<reference evidence="7 8" key="1">
    <citation type="submission" date="2021-01" db="EMBL/GenBank/DDBJ databases">
        <title>Actinoplanes sp. nov. LDG1-06 isolated from lichen.</title>
        <authorList>
            <person name="Saeng-In P."/>
            <person name="Phongsopitanun W."/>
            <person name="Kanchanasin P."/>
            <person name="Yuki M."/>
            <person name="Kudo T."/>
            <person name="Ohkuma M."/>
            <person name="Tanasupawat S."/>
        </authorList>
    </citation>
    <scope>NUCLEOTIDE SEQUENCE [LARGE SCALE GENOMIC DNA]</scope>
    <source>
        <strain evidence="7 8">LDG1-06</strain>
    </source>
</reference>
<dbReference type="Gene3D" id="1.10.600.10">
    <property type="entry name" value="Farnesyl Diphosphate Synthase"/>
    <property type="match status" value="1"/>
</dbReference>
<gene>
    <name evidence="7" type="ORF">JIG36_50485</name>
</gene>
<keyword evidence="8" id="KW-1185">Reference proteome</keyword>
<dbReference type="Proteomes" id="UP000632138">
    <property type="component" value="Unassembled WGS sequence"/>
</dbReference>
<comment type="caution">
    <text evidence="7">The sequence shown here is derived from an EMBL/GenBank/DDBJ whole genome shotgun (WGS) entry which is preliminary data.</text>
</comment>
<sequence>MTVIATRQPSTSDLPGIRGDLLARVEQRLEQYTESERARWKQTNPRAAQPVEAVIDMVSRGGKRLRPIFCLSGFLAAGGDPASAAAVDASAALELLQAFALIHDDVIDNSALRRGRPTIHVHHAGEHSARGWLGEARRFGEGVAVLAGDLALVYADELTFDFPPAARRLWGELRTELIVGQHLDVAVAAESVVDPQLSRWIAVCKSGRYSIQRPLLLGATLAGRTDLAGAFEGYGLALGEAFQLRDDLMDAFGDPGATGKPAGLDFAEHKMTLLLTLAVERDARIRNLLVRDGDTPWDADLIRQVLEETGVRATVERTIGELVDRAVTAISSAGLDPAWTDEFARLATLVAYRDR</sequence>
<evidence type="ECO:0000313" key="7">
    <source>
        <dbReference type="EMBL" id="MBM2623747.1"/>
    </source>
</evidence>
<dbReference type="InterPro" id="IPR000092">
    <property type="entry name" value="Polyprenyl_synt"/>
</dbReference>
<comment type="similarity">
    <text evidence="2 6">Belongs to the FPP/GGPP synthase family.</text>
</comment>
<organism evidence="7 8">
    <name type="scientific">Paractinoplanes ovalisporus</name>
    <dbReference type="NCBI Taxonomy" id="2810368"/>
    <lineage>
        <taxon>Bacteria</taxon>
        <taxon>Bacillati</taxon>
        <taxon>Actinomycetota</taxon>
        <taxon>Actinomycetes</taxon>
        <taxon>Micromonosporales</taxon>
        <taxon>Micromonosporaceae</taxon>
        <taxon>Paractinoplanes</taxon>
    </lineage>
</organism>
<dbReference type="InterPro" id="IPR008949">
    <property type="entry name" value="Isoprenoid_synthase_dom_sf"/>
</dbReference>
<evidence type="ECO:0000256" key="2">
    <source>
        <dbReference type="ARBA" id="ARBA00006706"/>
    </source>
</evidence>
<keyword evidence="5" id="KW-0460">Magnesium</keyword>
<evidence type="ECO:0000256" key="5">
    <source>
        <dbReference type="ARBA" id="ARBA00022842"/>
    </source>
</evidence>